<evidence type="ECO:0000313" key="1">
    <source>
        <dbReference type="EMBL" id="OLP78797.1"/>
    </source>
</evidence>
<accession>A0A1Q9C7E3</accession>
<sequence length="453" mass="49215">MSDGQFLLSAPTRFSEGDVREFADEEPYEDLGLPIAKLFLKGGKLDTAARSAMFQLCSRFFGRMAFTVRNASLGSSDWRQHGIPPGRFPAFAVAMSTAYNTPRFGFLGIPKNQTEEFWMSPARQLLIDFVEAAWWGCAVVAAQASSVAGGDHLELIPPRALEPSPSRFVLVLPGLAMVADALPNPLMPPRAPCSQPLKTPPESEDLHGFMLPPPAIESYDDILNVDFVIPRCTVEASPIGLGFPWNEDCNAGAPKMGALLFQAMKALIPNDGEVSRQDLPKEVTCLPPKAPLLRPAVQSTLDINEIPDLVLPDAADVDIFDELEEIRPKFSVKAKGIQTSLEKVHQNTCKSILSALESEEAGQKGFVELSERWSAVAADGRRRASTCSTVASMMDLEHQRRESSPMGKLSHSGYGFTRLSGAGILLLLQPRVAVMTANGLYRRCCDDCGAPQG</sequence>
<keyword evidence="2" id="KW-1185">Reference proteome</keyword>
<dbReference type="OrthoDB" id="435582at2759"/>
<organism evidence="1 2">
    <name type="scientific">Symbiodinium microadriaticum</name>
    <name type="common">Dinoflagellate</name>
    <name type="synonym">Zooxanthella microadriatica</name>
    <dbReference type="NCBI Taxonomy" id="2951"/>
    <lineage>
        <taxon>Eukaryota</taxon>
        <taxon>Sar</taxon>
        <taxon>Alveolata</taxon>
        <taxon>Dinophyceae</taxon>
        <taxon>Suessiales</taxon>
        <taxon>Symbiodiniaceae</taxon>
        <taxon>Symbiodinium</taxon>
    </lineage>
</organism>
<dbReference type="AlphaFoldDB" id="A0A1Q9C7E3"/>
<dbReference type="EMBL" id="LSRX01001561">
    <property type="protein sequence ID" value="OLP78797.1"/>
    <property type="molecule type" value="Genomic_DNA"/>
</dbReference>
<evidence type="ECO:0000313" key="2">
    <source>
        <dbReference type="Proteomes" id="UP000186817"/>
    </source>
</evidence>
<reference evidence="1 2" key="1">
    <citation type="submission" date="2016-02" db="EMBL/GenBank/DDBJ databases">
        <title>Genome analysis of coral dinoflagellate symbionts highlights evolutionary adaptations to a symbiotic lifestyle.</title>
        <authorList>
            <person name="Aranda M."/>
            <person name="Li Y."/>
            <person name="Liew Y.J."/>
            <person name="Baumgarten S."/>
            <person name="Simakov O."/>
            <person name="Wilson M."/>
            <person name="Piel J."/>
            <person name="Ashoor H."/>
            <person name="Bougouffa S."/>
            <person name="Bajic V.B."/>
            <person name="Ryu T."/>
            <person name="Ravasi T."/>
            <person name="Bayer T."/>
            <person name="Micklem G."/>
            <person name="Kim H."/>
            <person name="Bhak J."/>
            <person name="Lajeunesse T.C."/>
            <person name="Voolstra C.R."/>
        </authorList>
    </citation>
    <scope>NUCLEOTIDE SEQUENCE [LARGE SCALE GENOMIC DNA]</scope>
    <source>
        <strain evidence="1 2">CCMP2467</strain>
    </source>
</reference>
<name>A0A1Q9C7E3_SYMMI</name>
<comment type="caution">
    <text evidence="1">The sequence shown here is derived from an EMBL/GenBank/DDBJ whole genome shotgun (WGS) entry which is preliminary data.</text>
</comment>
<gene>
    <name evidence="1" type="ORF">AK812_SmicGene40994</name>
</gene>
<dbReference type="Proteomes" id="UP000186817">
    <property type="component" value="Unassembled WGS sequence"/>
</dbReference>
<protein>
    <submittedName>
        <fullName evidence="1">Uncharacterized protein</fullName>
    </submittedName>
</protein>
<proteinExistence type="predicted"/>